<dbReference type="AlphaFoldDB" id="A0A4R6S2W1"/>
<sequence length="241" mass="27021">MSSCRRSVVSERKFSREAKMAKSKAEQCYDILKSKIMDGTYGPGYRLVIDQLGREHGISSVPWRESLRRLEAEGWVDIVPNSGALVKTFDTGTWKRSIRLLARLQGLATALAASRMTPEDIAAARGLNNDMRDAIANFDTATFGRLNRKFHQFICSHCDDERLIELVDTEWTRMDIIRRSAFWYAPGRAVASLAEHDAILDLIEAGGDAEAIEAAACSHDVNTLNAVLEHDERRIHEETAL</sequence>
<protein>
    <submittedName>
        <fullName evidence="5">GntR family transcriptional regulator</fullName>
    </submittedName>
</protein>
<dbReference type="InterPro" id="IPR008920">
    <property type="entry name" value="TF_FadR/GntR_C"/>
</dbReference>
<keyword evidence="2" id="KW-0238">DNA-binding</keyword>
<dbReference type="InterPro" id="IPR036390">
    <property type="entry name" value="WH_DNA-bd_sf"/>
</dbReference>
<accession>A0A4R6S2W1</accession>
<proteinExistence type="predicted"/>
<dbReference type="Proteomes" id="UP000295601">
    <property type="component" value="Unassembled WGS sequence"/>
</dbReference>
<evidence type="ECO:0000313" key="5">
    <source>
        <dbReference type="EMBL" id="TDP93397.1"/>
    </source>
</evidence>
<comment type="caution">
    <text evidence="5">The sequence shown here is derived from an EMBL/GenBank/DDBJ whole genome shotgun (WGS) entry which is preliminary data.</text>
</comment>
<keyword evidence="3" id="KW-0804">Transcription</keyword>
<dbReference type="Pfam" id="PF00392">
    <property type="entry name" value="GntR"/>
    <property type="match status" value="1"/>
</dbReference>
<dbReference type="PANTHER" id="PTHR43537:SF24">
    <property type="entry name" value="GLUCONATE OPERON TRANSCRIPTIONAL REPRESSOR"/>
    <property type="match status" value="1"/>
</dbReference>
<dbReference type="SMART" id="SM00895">
    <property type="entry name" value="FCD"/>
    <property type="match status" value="1"/>
</dbReference>
<dbReference type="InterPro" id="IPR036388">
    <property type="entry name" value="WH-like_DNA-bd_sf"/>
</dbReference>
<gene>
    <name evidence="5" type="ORF">EDF62_1376</name>
</gene>
<name>A0A4R6S2W1_9MICO</name>
<evidence type="ECO:0000256" key="2">
    <source>
        <dbReference type="ARBA" id="ARBA00023125"/>
    </source>
</evidence>
<dbReference type="GO" id="GO:0003700">
    <property type="term" value="F:DNA-binding transcription factor activity"/>
    <property type="evidence" value="ECO:0007669"/>
    <property type="project" value="InterPro"/>
</dbReference>
<dbReference type="Gene3D" id="1.10.10.10">
    <property type="entry name" value="Winged helix-like DNA-binding domain superfamily/Winged helix DNA-binding domain"/>
    <property type="match status" value="1"/>
</dbReference>
<dbReference type="InterPro" id="IPR011711">
    <property type="entry name" value="GntR_C"/>
</dbReference>
<evidence type="ECO:0000259" key="4">
    <source>
        <dbReference type="PROSITE" id="PS50949"/>
    </source>
</evidence>
<dbReference type="PANTHER" id="PTHR43537">
    <property type="entry name" value="TRANSCRIPTIONAL REGULATOR, GNTR FAMILY"/>
    <property type="match status" value="1"/>
</dbReference>
<keyword evidence="1" id="KW-0805">Transcription regulation</keyword>
<dbReference type="Gene3D" id="1.20.120.530">
    <property type="entry name" value="GntR ligand-binding domain-like"/>
    <property type="match status" value="1"/>
</dbReference>
<keyword evidence="6" id="KW-1185">Reference proteome</keyword>
<dbReference type="GO" id="GO:0003677">
    <property type="term" value="F:DNA binding"/>
    <property type="evidence" value="ECO:0007669"/>
    <property type="project" value="UniProtKB-KW"/>
</dbReference>
<dbReference type="SMART" id="SM00345">
    <property type="entry name" value="HTH_GNTR"/>
    <property type="match status" value="1"/>
</dbReference>
<organism evidence="5 6">
    <name type="scientific">Leucobacter luti</name>
    <dbReference type="NCBI Taxonomy" id="340320"/>
    <lineage>
        <taxon>Bacteria</taxon>
        <taxon>Bacillati</taxon>
        <taxon>Actinomycetota</taxon>
        <taxon>Actinomycetes</taxon>
        <taxon>Micrococcales</taxon>
        <taxon>Microbacteriaceae</taxon>
        <taxon>Leucobacter</taxon>
    </lineage>
</organism>
<dbReference type="SUPFAM" id="SSF46785">
    <property type="entry name" value="Winged helix' DNA-binding domain"/>
    <property type="match status" value="1"/>
</dbReference>
<evidence type="ECO:0000313" key="6">
    <source>
        <dbReference type="Proteomes" id="UP000295601"/>
    </source>
</evidence>
<dbReference type="SUPFAM" id="SSF48008">
    <property type="entry name" value="GntR ligand-binding domain-like"/>
    <property type="match status" value="1"/>
</dbReference>
<dbReference type="EMBL" id="SNYA01000003">
    <property type="protein sequence ID" value="TDP93397.1"/>
    <property type="molecule type" value="Genomic_DNA"/>
</dbReference>
<dbReference type="PROSITE" id="PS50949">
    <property type="entry name" value="HTH_GNTR"/>
    <property type="match status" value="1"/>
</dbReference>
<dbReference type="Pfam" id="PF07729">
    <property type="entry name" value="FCD"/>
    <property type="match status" value="1"/>
</dbReference>
<dbReference type="InterPro" id="IPR000524">
    <property type="entry name" value="Tscrpt_reg_HTH_GntR"/>
</dbReference>
<evidence type="ECO:0000256" key="3">
    <source>
        <dbReference type="ARBA" id="ARBA00023163"/>
    </source>
</evidence>
<feature type="domain" description="HTH gntR-type" evidence="4">
    <location>
        <begin position="22"/>
        <end position="89"/>
    </location>
</feature>
<evidence type="ECO:0000256" key="1">
    <source>
        <dbReference type="ARBA" id="ARBA00023015"/>
    </source>
</evidence>
<reference evidence="5 6" key="1">
    <citation type="submission" date="2019-03" db="EMBL/GenBank/DDBJ databases">
        <title>Genomic analyses of the natural microbiome of Caenorhabditis elegans.</title>
        <authorList>
            <person name="Samuel B."/>
        </authorList>
    </citation>
    <scope>NUCLEOTIDE SEQUENCE [LARGE SCALE GENOMIC DNA]</scope>
    <source>
        <strain evidence="5 6">JUb18</strain>
    </source>
</reference>
<dbReference type="CDD" id="cd07377">
    <property type="entry name" value="WHTH_GntR"/>
    <property type="match status" value="1"/>
</dbReference>